<dbReference type="Pfam" id="PF00112">
    <property type="entry name" value="Peptidase_C1"/>
    <property type="match status" value="1"/>
</dbReference>
<evidence type="ECO:0000256" key="3">
    <source>
        <dbReference type="SAM" id="SignalP"/>
    </source>
</evidence>
<dbReference type="EMBL" id="QWLB01000043">
    <property type="protein sequence ID" value="RIH91446.1"/>
    <property type="molecule type" value="Genomic_DNA"/>
</dbReference>
<dbReference type="SMART" id="SM00645">
    <property type="entry name" value="Pept_C1"/>
    <property type="match status" value="1"/>
</dbReference>
<keyword evidence="5" id="KW-0645">Protease</keyword>
<gene>
    <name evidence="5" type="ORF">Mgrana_02673</name>
</gene>
<name>A0A399F728_9DEIN</name>
<keyword evidence="3" id="KW-0732">Signal</keyword>
<dbReference type="InterPro" id="IPR013128">
    <property type="entry name" value="Peptidase_C1A"/>
</dbReference>
<evidence type="ECO:0000313" key="5">
    <source>
        <dbReference type="EMBL" id="RIH91446.1"/>
    </source>
</evidence>
<proteinExistence type="inferred from homology"/>
<dbReference type="PROSITE" id="PS51257">
    <property type="entry name" value="PROKAR_LIPOPROTEIN"/>
    <property type="match status" value="1"/>
</dbReference>
<dbReference type="PANTHER" id="PTHR12411">
    <property type="entry name" value="CYSTEINE PROTEASE FAMILY C1-RELATED"/>
    <property type="match status" value="1"/>
</dbReference>
<feature type="domain" description="Peptidase C1A papain C-terminal" evidence="4">
    <location>
        <begin position="89"/>
        <end position="374"/>
    </location>
</feature>
<keyword evidence="6" id="KW-1185">Reference proteome</keyword>
<keyword evidence="5" id="KW-0378">Hydrolase</keyword>
<feature type="region of interest" description="Disordered" evidence="2">
    <location>
        <begin position="150"/>
        <end position="170"/>
    </location>
</feature>
<dbReference type="CDD" id="cd02619">
    <property type="entry name" value="Peptidase_C1"/>
    <property type="match status" value="1"/>
</dbReference>
<sequence>MHRYSTLLPLLLLLASCGGGSGPPQTGTFGPGIREILSLNGVPAFKLSNGEIENGEIELLDKPEDTQWYLDRFPPPPASTSQRVRLQDLPASVDLSAYQTPVKDQNPRGTCTNFAVVAALEVRYKRQYGLSLDLSEQWLNHFQKMDALDTQDTTNDSTGDHRPKAPGTLENQLGMWGGGSVVYNLRLLSSGKLGIPEEGAMPYFSGNNGDSSLWNPPITSSSSQRTIDDFNLSQQSVTYKMPYPTTLTVLPQNAQNTARYQAGQVIYASSSDLGSLDWFKTQLASGSEVAFSVLLDSDDPNPNNNIWEIADKPRTDPKTWAGHAMLMVGYDDSKRAFRVKNSWGTGWAEGGYVWFSYDFVTKGKMREGAVVKSVLPPNTAPPSEPLFIGRYSLDHDGWQGILDLYHIPDPNLFKFQSGTPDRRLGTYYGPDGLGRRVNGTLSGRKIDFYIDWNNPGARSYGELSGLHFTGYLSTDNQSLTGTMLDNRDGQTYGFYGLKRGYLSGISSDSSVTLNSYVGNWQVYGLEVPTGNFSITAVNPSTGQVTGKVFGGGALTGTVNTANPRLLSFQLNGVTYQGYLFGHEAGVMAGTAGPGTGFVATRSDFSTPLVSIQNPAPGDTLYRTQSYTLAGQATGDNGSGFANQPLPCTWTSSDAGDSQFPISGNCTPTIQIRPGSPSSVTFTLSTTAYGGKSAQTGVTVNVQNPPNSGPPVVSILEPVSGSAGSVGTSVFLRASWVGGTAPYNGVRWTWQATHKAGCAETDIPAVYHPPIYQGQEPYWSWDTTGAQNVANGCGFDNDAGTIRFYVTDSLNLTGSASILFKLTYVPPPN</sequence>
<dbReference type="Gene3D" id="3.90.70.10">
    <property type="entry name" value="Cysteine proteinases"/>
    <property type="match status" value="1"/>
</dbReference>
<dbReference type="InterPro" id="IPR038765">
    <property type="entry name" value="Papain-like_cys_pep_sf"/>
</dbReference>
<dbReference type="RefSeq" id="WP_119358122.1">
    <property type="nucleotide sequence ID" value="NZ_BJXM01000027.1"/>
</dbReference>
<evidence type="ECO:0000256" key="2">
    <source>
        <dbReference type="SAM" id="MobiDB-lite"/>
    </source>
</evidence>
<reference evidence="5 6" key="1">
    <citation type="submission" date="2018-08" db="EMBL/GenBank/DDBJ databases">
        <title>Meiothermus granaticius genome AF-68 sequencing project.</title>
        <authorList>
            <person name="Da Costa M.S."/>
            <person name="Albuquerque L."/>
            <person name="Raposo P."/>
            <person name="Froufe H.J.C."/>
            <person name="Barroso C.S."/>
            <person name="Egas C."/>
        </authorList>
    </citation>
    <scope>NUCLEOTIDE SEQUENCE [LARGE SCALE GENOMIC DNA]</scope>
    <source>
        <strain evidence="5 6">AF-68</strain>
    </source>
</reference>
<dbReference type="Proteomes" id="UP000266178">
    <property type="component" value="Unassembled WGS sequence"/>
</dbReference>
<evidence type="ECO:0000313" key="6">
    <source>
        <dbReference type="Proteomes" id="UP000266178"/>
    </source>
</evidence>
<dbReference type="OrthoDB" id="3648721at2"/>
<dbReference type="GO" id="GO:0006508">
    <property type="term" value="P:proteolysis"/>
    <property type="evidence" value="ECO:0007669"/>
    <property type="project" value="UniProtKB-KW"/>
</dbReference>
<dbReference type="InterPro" id="IPR025660">
    <property type="entry name" value="Pept_his_AS"/>
</dbReference>
<comment type="similarity">
    <text evidence="1">Belongs to the peptidase C1 family.</text>
</comment>
<evidence type="ECO:0000256" key="1">
    <source>
        <dbReference type="ARBA" id="ARBA00008455"/>
    </source>
</evidence>
<feature type="chain" id="PRO_5030071832" evidence="3">
    <location>
        <begin position="22"/>
        <end position="828"/>
    </location>
</feature>
<feature type="signal peptide" evidence="3">
    <location>
        <begin position="1"/>
        <end position="21"/>
    </location>
</feature>
<protein>
    <submittedName>
        <fullName evidence="5">Papain family cysteine protease</fullName>
    </submittedName>
</protein>
<dbReference type="GO" id="GO:0008234">
    <property type="term" value="F:cysteine-type peptidase activity"/>
    <property type="evidence" value="ECO:0007669"/>
    <property type="project" value="InterPro"/>
</dbReference>
<dbReference type="AlphaFoldDB" id="A0A399F728"/>
<dbReference type="SUPFAM" id="SSF54001">
    <property type="entry name" value="Cysteine proteinases"/>
    <property type="match status" value="1"/>
</dbReference>
<dbReference type="PROSITE" id="PS00639">
    <property type="entry name" value="THIOL_PROTEASE_HIS"/>
    <property type="match status" value="1"/>
</dbReference>
<comment type="caution">
    <text evidence="5">The sequence shown here is derived from an EMBL/GenBank/DDBJ whole genome shotgun (WGS) entry which is preliminary data.</text>
</comment>
<dbReference type="InterPro" id="IPR000668">
    <property type="entry name" value="Peptidase_C1A_C"/>
</dbReference>
<accession>A0A399F728</accession>
<organism evidence="5 6">
    <name type="scientific">Meiothermus granaticius NBRC 107808</name>
    <dbReference type="NCBI Taxonomy" id="1227551"/>
    <lineage>
        <taxon>Bacteria</taxon>
        <taxon>Thermotogati</taxon>
        <taxon>Deinococcota</taxon>
        <taxon>Deinococci</taxon>
        <taxon>Thermales</taxon>
        <taxon>Thermaceae</taxon>
        <taxon>Meiothermus</taxon>
    </lineage>
</organism>
<evidence type="ECO:0000259" key="4">
    <source>
        <dbReference type="SMART" id="SM00645"/>
    </source>
</evidence>